<protein>
    <recommendedName>
        <fullName evidence="3">YkgJ family cysteine cluster protein</fullName>
    </recommendedName>
</protein>
<reference evidence="1 2" key="1">
    <citation type="submission" date="2017-09" db="EMBL/GenBank/DDBJ databases">
        <title>Depth-based differentiation of microbial function through sediment-hosted aquifers and enrichment of novel symbionts in the deep terrestrial subsurface.</title>
        <authorList>
            <person name="Probst A.J."/>
            <person name="Ladd B."/>
            <person name="Jarett J.K."/>
            <person name="Geller-Mcgrath D.E."/>
            <person name="Sieber C.M."/>
            <person name="Emerson J.B."/>
            <person name="Anantharaman K."/>
            <person name="Thomas B.C."/>
            <person name="Malmstrom R."/>
            <person name="Stieglmeier M."/>
            <person name="Klingl A."/>
            <person name="Woyke T."/>
            <person name="Ryan C.M."/>
            <person name="Banfield J.F."/>
        </authorList>
    </citation>
    <scope>NUCLEOTIDE SEQUENCE [LARGE SCALE GENOMIC DNA]</scope>
    <source>
        <strain evidence="1">CG17_big_fil_post_rev_8_21_14_2_50_48_46</strain>
    </source>
</reference>
<dbReference type="Proteomes" id="UP000231019">
    <property type="component" value="Unassembled WGS sequence"/>
</dbReference>
<proteinExistence type="predicted"/>
<gene>
    <name evidence="1" type="ORF">COW36_08685</name>
</gene>
<sequence>MGEIFPTEMVPVTEPYFLFFQNFIEAWPDNASVVLRSGDIDRFTCSQCGVCCTLPWRILIDRDYYERWYQHFDEHPSGKFKRPFVKLHLDSDVQYADIRRQAQSNRCIFLQENNQCFIHSEYGPSALSNVCRTYPRTSLRVAQKYGADYLLASCQTSPALISQNHDFFAYFETKETQRERADSQASPLEGAGFSKKVNLLWLGLCLDVLNLPQNTPLQNLRSLNFSLSYFSERNLAEIQETELIRLYREQRRISEIPLMVGPSQSDQKTALAWFFKLIEPSFTPILNYAQALYHAHLPWPELGDPELLLFNDFIKNYLLRKMITLPYGDLFQQKLSFFQAFFQLSLHLVMIQVLASYYAYRKGKPIELKDLTQAVNLVEGRYGQRRDWPEKHKINRISDLDAIEFMQIALSLDFGHHLLPVLEAQT</sequence>
<evidence type="ECO:0000313" key="1">
    <source>
        <dbReference type="EMBL" id="PIW17561.1"/>
    </source>
</evidence>
<evidence type="ECO:0000313" key="2">
    <source>
        <dbReference type="Proteomes" id="UP000231019"/>
    </source>
</evidence>
<dbReference type="InterPro" id="IPR005358">
    <property type="entry name" value="Puta_zinc/iron-chelating_dom"/>
</dbReference>
<dbReference type="Pfam" id="PF03692">
    <property type="entry name" value="CxxCxxCC"/>
    <property type="match status" value="1"/>
</dbReference>
<dbReference type="AlphaFoldDB" id="A0A2M7G6C1"/>
<comment type="caution">
    <text evidence="1">The sequence shown here is derived from an EMBL/GenBank/DDBJ whole genome shotgun (WGS) entry which is preliminary data.</text>
</comment>
<dbReference type="EMBL" id="PFFQ01000023">
    <property type="protein sequence ID" value="PIW17561.1"/>
    <property type="molecule type" value="Genomic_DNA"/>
</dbReference>
<name>A0A2M7G6C1_9BACT</name>
<organism evidence="1 2">
    <name type="scientific">bacterium (Candidatus Blackallbacteria) CG17_big_fil_post_rev_8_21_14_2_50_48_46</name>
    <dbReference type="NCBI Taxonomy" id="2014261"/>
    <lineage>
        <taxon>Bacteria</taxon>
        <taxon>Candidatus Blackallbacteria</taxon>
    </lineage>
</organism>
<evidence type="ECO:0008006" key="3">
    <source>
        <dbReference type="Google" id="ProtNLM"/>
    </source>
</evidence>
<accession>A0A2M7G6C1</accession>